<name>A0A2T5C5A0_9BACT</name>
<comment type="cofactor">
    <cofactor evidence="1 5">
        <name>pyridoxal 5'-phosphate</name>
        <dbReference type="ChEBI" id="CHEBI:597326"/>
    </cofactor>
</comment>
<evidence type="ECO:0000313" key="7">
    <source>
        <dbReference type="EMBL" id="PTN10048.1"/>
    </source>
</evidence>
<dbReference type="InterPro" id="IPR015422">
    <property type="entry name" value="PyrdxlP-dep_Trfase_small"/>
</dbReference>
<sequence>MYRLILKQIEVDIFDKFTSNKGNIGQYMKRAHGYFAFPKLEGEIGPRMKFQGKEVLTWSLNNYIGLANHPEVREADAKAAAEWGLAYPMGARMMSGQTNYHEQLEHDLAAFVNKEDAFLLNFGYQGMLSIIDAVCGRNDVIVYDSEAHACILDGVRLHMGKRYVFPHNDIENLKKQLERATKLAEKQGGGILVITEGVFGMSGDLGKLDEIAALKKDFNFRLLVDDAHGFGTMGATGAGSAEHFHVQDEVDILFCTFAKSMASIGAFVAAKRDVVNYLRYNMRSQTFAKSLPMPLVIGAQKRLELLKNKPELREKLWTIVDALQSGLKAEGFDLGRTNTPVTPVYMKGGVVEATNVVVDLRENYQIFCSVVVYPVIPKGEIILRLIPTATHSLEDVAYTIKAFAEVRDKLAAGEYSGEEIQAMGHL</sequence>
<organism evidence="7 8">
    <name type="scientific">Mangrovibacterium marinum</name>
    <dbReference type="NCBI Taxonomy" id="1639118"/>
    <lineage>
        <taxon>Bacteria</taxon>
        <taxon>Pseudomonadati</taxon>
        <taxon>Bacteroidota</taxon>
        <taxon>Bacteroidia</taxon>
        <taxon>Marinilabiliales</taxon>
        <taxon>Prolixibacteraceae</taxon>
        <taxon>Mangrovibacterium</taxon>
    </lineage>
</organism>
<feature type="domain" description="Aminotransferase class I/classII large" evidence="6">
    <location>
        <begin position="54"/>
        <end position="402"/>
    </location>
</feature>
<keyword evidence="3 7" id="KW-0808">Transferase</keyword>
<dbReference type="Gene3D" id="3.40.640.10">
    <property type="entry name" value="Type I PLP-dependent aspartate aminotransferase-like (Major domain)"/>
    <property type="match status" value="1"/>
</dbReference>
<dbReference type="EMBL" id="QAAD01000002">
    <property type="protein sequence ID" value="PTN10048.1"/>
    <property type="molecule type" value="Genomic_DNA"/>
</dbReference>
<dbReference type="InterPro" id="IPR015421">
    <property type="entry name" value="PyrdxlP-dep_Trfase_major"/>
</dbReference>
<dbReference type="InterPro" id="IPR001917">
    <property type="entry name" value="Aminotrans_II_pyridoxalP_BS"/>
</dbReference>
<evidence type="ECO:0000256" key="3">
    <source>
        <dbReference type="ARBA" id="ARBA00022679"/>
    </source>
</evidence>
<gene>
    <name evidence="7" type="ORF">C8N47_10228</name>
</gene>
<evidence type="ECO:0000256" key="2">
    <source>
        <dbReference type="ARBA" id="ARBA00005189"/>
    </source>
</evidence>
<comment type="pathway">
    <text evidence="2">Lipid metabolism.</text>
</comment>
<comment type="caution">
    <text evidence="7">The sequence shown here is derived from an EMBL/GenBank/DDBJ whole genome shotgun (WGS) entry which is preliminary data.</text>
</comment>
<dbReference type="InterPro" id="IPR050087">
    <property type="entry name" value="AON_synthase_class-II"/>
</dbReference>
<proteinExistence type="inferred from homology"/>
<dbReference type="PANTHER" id="PTHR13693">
    <property type="entry name" value="CLASS II AMINOTRANSFERASE/8-AMINO-7-OXONONANOATE SYNTHASE"/>
    <property type="match status" value="1"/>
</dbReference>
<evidence type="ECO:0000259" key="6">
    <source>
        <dbReference type="Pfam" id="PF00155"/>
    </source>
</evidence>
<dbReference type="AlphaFoldDB" id="A0A2T5C5A0"/>
<evidence type="ECO:0000256" key="1">
    <source>
        <dbReference type="ARBA" id="ARBA00001933"/>
    </source>
</evidence>
<dbReference type="Gene3D" id="3.90.1150.10">
    <property type="entry name" value="Aspartate Aminotransferase, domain 1"/>
    <property type="match status" value="1"/>
</dbReference>
<evidence type="ECO:0000313" key="8">
    <source>
        <dbReference type="Proteomes" id="UP000243525"/>
    </source>
</evidence>
<dbReference type="GO" id="GO:0016740">
    <property type="term" value="F:transferase activity"/>
    <property type="evidence" value="ECO:0007669"/>
    <property type="project" value="UniProtKB-KW"/>
</dbReference>
<dbReference type="InterPro" id="IPR004839">
    <property type="entry name" value="Aminotransferase_I/II_large"/>
</dbReference>
<dbReference type="SUPFAM" id="SSF53383">
    <property type="entry name" value="PLP-dependent transferases"/>
    <property type="match status" value="1"/>
</dbReference>
<evidence type="ECO:0000256" key="4">
    <source>
        <dbReference type="ARBA" id="ARBA00022898"/>
    </source>
</evidence>
<keyword evidence="8" id="KW-1185">Reference proteome</keyword>
<dbReference type="GO" id="GO:0030170">
    <property type="term" value="F:pyridoxal phosphate binding"/>
    <property type="evidence" value="ECO:0007669"/>
    <property type="project" value="InterPro"/>
</dbReference>
<dbReference type="Pfam" id="PF00155">
    <property type="entry name" value="Aminotran_1_2"/>
    <property type="match status" value="1"/>
</dbReference>
<dbReference type="InterPro" id="IPR015424">
    <property type="entry name" value="PyrdxlP-dep_Trfase"/>
</dbReference>
<keyword evidence="4 5" id="KW-0663">Pyridoxal phosphate</keyword>
<dbReference type="RefSeq" id="WP_245915654.1">
    <property type="nucleotide sequence ID" value="NZ_OY782574.1"/>
</dbReference>
<accession>A0A2T5C5A0</accession>
<protein>
    <submittedName>
        <fullName evidence="7">Glycine C-acetyltransferase</fullName>
    </submittedName>
</protein>
<reference evidence="7 8" key="1">
    <citation type="submission" date="2018-04" db="EMBL/GenBank/DDBJ databases">
        <title>Genomic Encyclopedia of Archaeal and Bacterial Type Strains, Phase II (KMG-II): from individual species to whole genera.</title>
        <authorList>
            <person name="Goeker M."/>
        </authorList>
    </citation>
    <scope>NUCLEOTIDE SEQUENCE [LARGE SCALE GENOMIC DNA]</scope>
    <source>
        <strain evidence="7 8">DSM 28823</strain>
    </source>
</reference>
<dbReference type="Proteomes" id="UP000243525">
    <property type="component" value="Unassembled WGS sequence"/>
</dbReference>
<comment type="similarity">
    <text evidence="5">Belongs to the class-II pyridoxal-phosphate-dependent aminotransferase family.</text>
</comment>
<dbReference type="PROSITE" id="PS00599">
    <property type="entry name" value="AA_TRANSFER_CLASS_2"/>
    <property type="match status" value="1"/>
</dbReference>
<evidence type="ECO:0000256" key="5">
    <source>
        <dbReference type="RuleBase" id="RU003693"/>
    </source>
</evidence>